<dbReference type="SUPFAM" id="SSF69318">
    <property type="entry name" value="Integrin alpha N-terminal domain"/>
    <property type="match status" value="3"/>
</dbReference>
<dbReference type="PANTHER" id="PTHR16026:SF0">
    <property type="entry name" value="CARTILAGE ACIDIC PROTEIN 1"/>
    <property type="match status" value="1"/>
</dbReference>
<dbReference type="AlphaFoldDB" id="A0A1G6QSB6"/>
<dbReference type="STRING" id="686796.SAMN04488104_101025"/>
<keyword evidence="4" id="KW-1185">Reference proteome</keyword>
<dbReference type="InterPro" id="IPR011519">
    <property type="entry name" value="UnbV_ASPIC"/>
</dbReference>
<name>A0A1G6QSB6_9BACT</name>
<organism evidence="3 4">
    <name type="scientific">Algoriphagus faecimaris</name>
    <dbReference type="NCBI Taxonomy" id="686796"/>
    <lineage>
        <taxon>Bacteria</taxon>
        <taxon>Pseudomonadati</taxon>
        <taxon>Bacteroidota</taxon>
        <taxon>Cytophagia</taxon>
        <taxon>Cytophagales</taxon>
        <taxon>Cyclobacteriaceae</taxon>
        <taxon>Algoriphagus</taxon>
    </lineage>
</organism>
<dbReference type="EMBL" id="FNAC01000010">
    <property type="protein sequence ID" value="SDC94597.1"/>
    <property type="molecule type" value="Genomic_DNA"/>
</dbReference>
<dbReference type="Pfam" id="PF07593">
    <property type="entry name" value="UnbV_ASPIC"/>
    <property type="match status" value="1"/>
</dbReference>
<dbReference type="InterPro" id="IPR027039">
    <property type="entry name" value="Crtac1"/>
</dbReference>
<gene>
    <name evidence="3" type="ORF">SAMN04488104_101025</name>
</gene>
<reference evidence="4" key="1">
    <citation type="submission" date="2016-10" db="EMBL/GenBank/DDBJ databases">
        <authorList>
            <person name="Varghese N."/>
            <person name="Submissions S."/>
        </authorList>
    </citation>
    <scope>NUCLEOTIDE SEQUENCE [LARGE SCALE GENOMIC DNA]</scope>
    <source>
        <strain evidence="4">DSM 23095</strain>
    </source>
</reference>
<evidence type="ECO:0000259" key="2">
    <source>
        <dbReference type="Pfam" id="PF07593"/>
    </source>
</evidence>
<dbReference type="InterPro" id="IPR028994">
    <property type="entry name" value="Integrin_alpha_N"/>
</dbReference>
<evidence type="ECO:0000256" key="1">
    <source>
        <dbReference type="ARBA" id="ARBA00022729"/>
    </source>
</evidence>
<keyword evidence="1" id="KW-0732">Signal</keyword>
<evidence type="ECO:0000313" key="3">
    <source>
        <dbReference type="EMBL" id="SDC94597.1"/>
    </source>
</evidence>
<accession>A0A1G6QSB6</accession>
<dbReference type="Proteomes" id="UP000199060">
    <property type="component" value="Unassembled WGS sequence"/>
</dbReference>
<proteinExistence type="predicted"/>
<protein>
    <submittedName>
        <fullName evidence="3">Repeat domain-containing protein</fullName>
    </submittedName>
</protein>
<dbReference type="Gene3D" id="2.130.10.130">
    <property type="entry name" value="Integrin alpha, N-terminal"/>
    <property type="match status" value="4"/>
</dbReference>
<dbReference type="InterPro" id="IPR013517">
    <property type="entry name" value="FG-GAP"/>
</dbReference>
<sequence length="1107" mass="123387">MNRFSFLSLVLPFAALFSCQNSEPKKPLSSENTADPLFKKVSPESTGIDFINKIDETLNLNVLMYEYLYNGGGVAVGDLNQDGLDDLYFSANVSGAKLYLNQGNLKFKEITEQANILGTSGPWNTGVVFVDINGDGLLDIYQCKSGALPHEKRKNLLFINKGTDENGVPRFEEMAADYGIDSSAPSTSASFFDFDRDGDLDLFLLNHNTRSIQNQDVALTKKLLKEKHEAGAQLFENKNGKFIEITSKAGISSSSFSYGLGVSTSDINMDGWPDIYIGNDYAMPDYLYINQKNGTFLDEINIRLGQTSHFSMGNDIADINNDGLPDIFTLDMLPEDNYRQKLLLSPDNYEIFQLNLEKGWHHQYMRNMLHVNDGSGNFMEVAQLAGVSSTDWSWSSLFADFDNDGWKDLFVSNGYLRDYNNQDFLMYMENYVQTSGGKLKREDLLSLVKSMPASDLSNYIFKNNSSLQFENKTQEWGLSQPFNSNGAVYADLDNDGDLDLIINNINAPATIFQNQSVVQNTNNYIKIKLIGEKGNSSGIGTKLQVYTGDLVQYLEQNPYRGFQSSVSPILHLGLGSHDFIDSLLITWPDGNKKILRATPANQTLTIALSDGEIYEENQIEEASLLNSFLSINLPDCTPTNDFKRQPLLLHPISNQQQAWTIGDFDGNGKQDLFIGGGAQSSGFILPNFSEPKPSELIKLPFENEKSAEDSYSVSFDANGDGKLDLLIAGGGLHQFQKGAQEWKPRLYINRGNSRFKLEQTAFSDFSFPVSKVLVYDFNADGAKDILLGIRVLPDQYPLSPGAQIWINDGTGKFSEQTSKFAPELINLGMITDGLFQDLDQSGQAELILVGEAMPISIFKQNNGVYENVTKSYFETPIVGLWNHIEAADWDQDGKPELIVGNLGKNTRLKASQEEPLELLYKDFDENGFMDAVFGYYIQGKKYPLLSRGELLNQIPFLKKRYLDFKSYALAEFDELFLLSEKEGATSIQINELETSYLKINSLGKFEKKPLPQEVQFTPSFTSHAIDINNDGNLDLILGGNMNFGRISSGKYDAGRGLVLLGDGSGKFKALSTTESGIAIQGDIRGIFSTDKLLLVLEKFKALHFYKR</sequence>
<feature type="domain" description="ASPIC/UnbV" evidence="2">
    <location>
        <begin position="538"/>
        <end position="605"/>
    </location>
</feature>
<dbReference type="Pfam" id="PF13517">
    <property type="entry name" value="FG-GAP_3"/>
    <property type="match status" value="6"/>
</dbReference>
<dbReference type="RefSeq" id="WP_240507764.1">
    <property type="nucleotide sequence ID" value="NZ_FNAC01000010.1"/>
</dbReference>
<evidence type="ECO:0000313" key="4">
    <source>
        <dbReference type="Proteomes" id="UP000199060"/>
    </source>
</evidence>
<dbReference type="PANTHER" id="PTHR16026">
    <property type="entry name" value="CARTILAGE ACIDIC PROTEIN 1"/>
    <property type="match status" value="1"/>
</dbReference>
<dbReference type="PROSITE" id="PS51257">
    <property type="entry name" value="PROKAR_LIPOPROTEIN"/>
    <property type="match status" value="1"/>
</dbReference>